<protein>
    <submittedName>
        <fullName evidence="2">Uncharacterized protein</fullName>
    </submittedName>
</protein>
<feature type="transmembrane region" description="Helical" evidence="1">
    <location>
        <begin position="62"/>
        <end position="79"/>
    </location>
</feature>
<organism evidence="2 3">
    <name type="scientific">Flammeovirga aprica JL-4</name>
    <dbReference type="NCBI Taxonomy" id="694437"/>
    <lineage>
        <taxon>Bacteria</taxon>
        <taxon>Pseudomonadati</taxon>
        <taxon>Bacteroidota</taxon>
        <taxon>Cytophagia</taxon>
        <taxon>Cytophagales</taxon>
        <taxon>Flammeovirgaceae</taxon>
        <taxon>Flammeovirga</taxon>
    </lineage>
</organism>
<sequence>MKYFIILLVVAILAFLFHLSIMVSGIEFSRLFIIKTEEDFILANVFYVVALVTSLFLKDRFIIRIILGVLSIAMMTIASDFQDNKYFWVMYINTPLFMLTYYILDKKQKRERRF</sequence>
<evidence type="ECO:0000313" key="2">
    <source>
        <dbReference type="EMBL" id="NME70752.1"/>
    </source>
</evidence>
<keyword evidence="1" id="KW-0812">Transmembrane</keyword>
<name>A0A7X9XBI8_9BACT</name>
<feature type="transmembrane region" description="Helical" evidence="1">
    <location>
        <begin position="85"/>
        <end position="104"/>
    </location>
</feature>
<keyword evidence="3" id="KW-1185">Reference proteome</keyword>
<keyword evidence="1" id="KW-0472">Membrane</keyword>
<dbReference type="RefSeq" id="WP_169658983.1">
    <property type="nucleotide sequence ID" value="NZ_JABANE010000073.1"/>
</dbReference>
<dbReference type="Proteomes" id="UP000576082">
    <property type="component" value="Unassembled WGS sequence"/>
</dbReference>
<gene>
    <name evidence="2" type="ORF">HHU12_22455</name>
</gene>
<dbReference type="AlphaFoldDB" id="A0A7X9XBI8"/>
<dbReference type="EMBL" id="JABANE010000073">
    <property type="protein sequence ID" value="NME70752.1"/>
    <property type="molecule type" value="Genomic_DNA"/>
</dbReference>
<proteinExistence type="predicted"/>
<feature type="transmembrane region" description="Helical" evidence="1">
    <location>
        <begin position="41"/>
        <end position="57"/>
    </location>
</feature>
<evidence type="ECO:0000313" key="3">
    <source>
        <dbReference type="Proteomes" id="UP000576082"/>
    </source>
</evidence>
<reference evidence="2 3" key="1">
    <citation type="submission" date="2020-04" db="EMBL/GenBank/DDBJ databases">
        <title>Flammeovirga sp. SR4, a novel species isolated from seawater.</title>
        <authorList>
            <person name="Wang X."/>
        </authorList>
    </citation>
    <scope>NUCLEOTIDE SEQUENCE [LARGE SCALE GENOMIC DNA]</scope>
    <source>
        <strain evidence="2 3">ATCC 23126</strain>
    </source>
</reference>
<accession>A0A7X9XBI8</accession>
<comment type="caution">
    <text evidence="2">The sequence shown here is derived from an EMBL/GenBank/DDBJ whole genome shotgun (WGS) entry which is preliminary data.</text>
</comment>
<keyword evidence="1" id="KW-1133">Transmembrane helix</keyword>
<evidence type="ECO:0000256" key="1">
    <source>
        <dbReference type="SAM" id="Phobius"/>
    </source>
</evidence>